<organism evidence="1 2">
    <name type="scientific">Pluteus cervinus</name>
    <dbReference type="NCBI Taxonomy" id="181527"/>
    <lineage>
        <taxon>Eukaryota</taxon>
        <taxon>Fungi</taxon>
        <taxon>Dikarya</taxon>
        <taxon>Basidiomycota</taxon>
        <taxon>Agaricomycotina</taxon>
        <taxon>Agaricomycetes</taxon>
        <taxon>Agaricomycetidae</taxon>
        <taxon>Agaricales</taxon>
        <taxon>Pluteineae</taxon>
        <taxon>Pluteaceae</taxon>
        <taxon>Pluteus</taxon>
    </lineage>
</organism>
<dbReference type="Proteomes" id="UP000308600">
    <property type="component" value="Unassembled WGS sequence"/>
</dbReference>
<keyword evidence="2" id="KW-1185">Reference proteome</keyword>
<evidence type="ECO:0000313" key="2">
    <source>
        <dbReference type="Proteomes" id="UP000308600"/>
    </source>
</evidence>
<reference evidence="1 2" key="1">
    <citation type="journal article" date="2019" name="Nat. Ecol. Evol.">
        <title>Megaphylogeny resolves global patterns of mushroom evolution.</title>
        <authorList>
            <person name="Varga T."/>
            <person name="Krizsan K."/>
            <person name="Foldi C."/>
            <person name="Dima B."/>
            <person name="Sanchez-Garcia M."/>
            <person name="Sanchez-Ramirez S."/>
            <person name="Szollosi G.J."/>
            <person name="Szarkandi J.G."/>
            <person name="Papp V."/>
            <person name="Albert L."/>
            <person name="Andreopoulos W."/>
            <person name="Angelini C."/>
            <person name="Antonin V."/>
            <person name="Barry K.W."/>
            <person name="Bougher N.L."/>
            <person name="Buchanan P."/>
            <person name="Buyck B."/>
            <person name="Bense V."/>
            <person name="Catcheside P."/>
            <person name="Chovatia M."/>
            <person name="Cooper J."/>
            <person name="Damon W."/>
            <person name="Desjardin D."/>
            <person name="Finy P."/>
            <person name="Geml J."/>
            <person name="Haridas S."/>
            <person name="Hughes K."/>
            <person name="Justo A."/>
            <person name="Karasinski D."/>
            <person name="Kautmanova I."/>
            <person name="Kiss B."/>
            <person name="Kocsube S."/>
            <person name="Kotiranta H."/>
            <person name="LaButti K.M."/>
            <person name="Lechner B.E."/>
            <person name="Liimatainen K."/>
            <person name="Lipzen A."/>
            <person name="Lukacs Z."/>
            <person name="Mihaltcheva S."/>
            <person name="Morgado L.N."/>
            <person name="Niskanen T."/>
            <person name="Noordeloos M.E."/>
            <person name="Ohm R.A."/>
            <person name="Ortiz-Santana B."/>
            <person name="Ovrebo C."/>
            <person name="Racz N."/>
            <person name="Riley R."/>
            <person name="Savchenko A."/>
            <person name="Shiryaev A."/>
            <person name="Soop K."/>
            <person name="Spirin V."/>
            <person name="Szebenyi C."/>
            <person name="Tomsovsky M."/>
            <person name="Tulloss R.E."/>
            <person name="Uehling J."/>
            <person name="Grigoriev I.V."/>
            <person name="Vagvolgyi C."/>
            <person name="Papp T."/>
            <person name="Martin F.M."/>
            <person name="Miettinen O."/>
            <person name="Hibbett D.S."/>
            <person name="Nagy L.G."/>
        </authorList>
    </citation>
    <scope>NUCLEOTIDE SEQUENCE [LARGE SCALE GENOMIC DNA]</scope>
    <source>
        <strain evidence="1 2">NL-1719</strain>
    </source>
</reference>
<sequence length="136" mass="15482">MFRLMLFPGFDFYISDPLSLTGILIQQLRERVLEWIQPGKPAQKRQSPIKNATEGVPASPLTDQSHINSAGDYAKAFIAFIRRLFVFLDDEGNWDQARAAANSHDALVDEYQPIWTITCHSGSEPRQWPEWCNSST</sequence>
<protein>
    <submittedName>
        <fullName evidence="1">Uncharacterized protein</fullName>
    </submittedName>
</protein>
<name>A0ACD3A458_9AGAR</name>
<proteinExistence type="predicted"/>
<evidence type="ECO:0000313" key="1">
    <source>
        <dbReference type="EMBL" id="TFK60471.1"/>
    </source>
</evidence>
<accession>A0ACD3A458</accession>
<dbReference type="EMBL" id="ML208771">
    <property type="protein sequence ID" value="TFK60471.1"/>
    <property type="molecule type" value="Genomic_DNA"/>
</dbReference>
<gene>
    <name evidence="1" type="ORF">BDN72DRAFT_904938</name>
</gene>